<protein>
    <submittedName>
        <fullName evidence="2">Uncharacterized protein</fullName>
    </submittedName>
</protein>
<organism evidence="2 3">
    <name type="scientific">Dissophora globulifera</name>
    <dbReference type="NCBI Taxonomy" id="979702"/>
    <lineage>
        <taxon>Eukaryota</taxon>
        <taxon>Fungi</taxon>
        <taxon>Fungi incertae sedis</taxon>
        <taxon>Mucoromycota</taxon>
        <taxon>Mortierellomycotina</taxon>
        <taxon>Mortierellomycetes</taxon>
        <taxon>Mortierellales</taxon>
        <taxon>Mortierellaceae</taxon>
        <taxon>Dissophora</taxon>
    </lineage>
</organism>
<accession>A0A9P6R4S3</accession>
<feature type="compositionally biased region" description="Polar residues" evidence="1">
    <location>
        <begin position="54"/>
        <end position="64"/>
    </location>
</feature>
<name>A0A9P6R4S3_9FUNG</name>
<feature type="compositionally biased region" description="Basic and acidic residues" evidence="1">
    <location>
        <begin position="179"/>
        <end position="192"/>
    </location>
</feature>
<dbReference type="EMBL" id="JAAAIP010001119">
    <property type="protein sequence ID" value="KAG0310183.1"/>
    <property type="molecule type" value="Genomic_DNA"/>
</dbReference>
<keyword evidence="3" id="KW-1185">Reference proteome</keyword>
<reference evidence="2" key="1">
    <citation type="journal article" date="2020" name="Fungal Divers.">
        <title>Resolving the Mortierellaceae phylogeny through synthesis of multi-gene phylogenetics and phylogenomics.</title>
        <authorList>
            <person name="Vandepol N."/>
            <person name="Liber J."/>
            <person name="Desiro A."/>
            <person name="Na H."/>
            <person name="Kennedy M."/>
            <person name="Barry K."/>
            <person name="Grigoriev I.V."/>
            <person name="Miller A.N."/>
            <person name="O'Donnell K."/>
            <person name="Stajich J.E."/>
            <person name="Bonito G."/>
        </authorList>
    </citation>
    <scope>NUCLEOTIDE SEQUENCE</scope>
    <source>
        <strain evidence="2">REB-010B</strain>
    </source>
</reference>
<dbReference type="AlphaFoldDB" id="A0A9P6R4S3"/>
<evidence type="ECO:0000256" key="1">
    <source>
        <dbReference type="SAM" id="MobiDB-lite"/>
    </source>
</evidence>
<evidence type="ECO:0000313" key="3">
    <source>
        <dbReference type="Proteomes" id="UP000738325"/>
    </source>
</evidence>
<feature type="region of interest" description="Disordered" evidence="1">
    <location>
        <begin position="117"/>
        <end position="219"/>
    </location>
</feature>
<proteinExistence type="predicted"/>
<dbReference type="Proteomes" id="UP000738325">
    <property type="component" value="Unassembled WGS sequence"/>
</dbReference>
<comment type="caution">
    <text evidence="2">The sequence shown here is derived from an EMBL/GenBank/DDBJ whole genome shotgun (WGS) entry which is preliminary data.</text>
</comment>
<feature type="compositionally biased region" description="Basic and acidic residues" evidence="1">
    <location>
        <begin position="136"/>
        <end position="158"/>
    </location>
</feature>
<feature type="region of interest" description="Disordered" evidence="1">
    <location>
        <begin position="54"/>
        <end position="84"/>
    </location>
</feature>
<sequence>MSSDLTEKDDLSVGNLAWHTELCDNRGHQRVTNFLLTLSPSSVPATAPILPTSDGATSVCSSPSELHHRRHRSLAHKQDTGKSTQVTVPIKGSRTVSIHAPSSRAEFIQALVTRAPSSHTSFSRAPSHLNPSNRDPSNRDPSNRDPSDRDPSNRDTSNRDPSVLSKRKPGDDSDDHDDVSETTRPSRGEYEHRRTHQQSETSKKSKSQYNSEIPKARSREWSIKVTGKFQNFENCHFYDRI</sequence>
<evidence type="ECO:0000313" key="2">
    <source>
        <dbReference type="EMBL" id="KAG0310183.1"/>
    </source>
</evidence>
<gene>
    <name evidence="2" type="ORF">BGZ99_000602</name>
</gene>